<dbReference type="EMBL" id="ALJD01000008">
    <property type="protein sequence ID" value="EJN58506.1"/>
    <property type="molecule type" value="Genomic_DNA"/>
</dbReference>
<gene>
    <name evidence="1" type="ORF">HSB1_29840</name>
</gene>
<accession>J3JEM8</accession>
<dbReference type="Proteomes" id="UP000007813">
    <property type="component" value="Unassembled WGS sequence"/>
</dbReference>
<evidence type="ECO:0000313" key="2">
    <source>
        <dbReference type="Proteomes" id="UP000007813"/>
    </source>
</evidence>
<dbReference type="AlphaFoldDB" id="J3JEM8"/>
<proteinExistence type="predicted"/>
<protein>
    <submittedName>
        <fullName evidence="1">Uncharacterized protein</fullName>
    </submittedName>
</protein>
<organism evidence="1 2">
    <name type="scientific">Halogranum salarium B-1</name>
    <dbReference type="NCBI Taxonomy" id="1210908"/>
    <lineage>
        <taxon>Archaea</taxon>
        <taxon>Methanobacteriati</taxon>
        <taxon>Methanobacteriota</taxon>
        <taxon>Stenosarchaea group</taxon>
        <taxon>Halobacteria</taxon>
        <taxon>Halobacteriales</taxon>
        <taxon>Haloferacaceae</taxon>
    </lineage>
</organism>
<name>J3JEM8_9EURY</name>
<reference evidence="1 2" key="1">
    <citation type="journal article" date="2012" name="J. Bacteriol.">
        <title>Draft Genome Sequence of the Extremely Halophilic Archaeon Halogranum salarium B-1T.</title>
        <authorList>
            <person name="Kim K.K."/>
            <person name="Lee K.C."/>
            <person name="Lee J.S."/>
        </authorList>
    </citation>
    <scope>NUCLEOTIDE SEQUENCE [LARGE SCALE GENOMIC DNA]</scope>
    <source>
        <strain evidence="1 2">B-1</strain>
    </source>
</reference>
<comment type="caution">
    <text evidence="1">The sequence shown here is derived from an EMBL/GenBank/DDBJ whole genome shotgun (WGS) entry which is preliminary data.</text>
</comment>
<sequence>MTLSDTLRDGRFVATLVGLPWQKIPRRRVRADRVYLDAGWSLVVR</sequence>
<evidence type="ECO:0000313" key="1">
    <source>
        <dbReference type="EMBL" id="EJN58506.1"/>
    </source>
</evidence>